<dbReference type="GO" id="GO:0019899">
    <property type="term" value="F:enzyme binding"/>
    <property type="evidence" value="ECO:0007669"/>
    <property type="project" value="UniProtKB-UniRule"/>
</dbReference>
<keyword evidence="5" id="KW-1185">Reference proteome</keyword>
<dbReference type="PIRSF" id="PIRSF018193">
    <property type="entry name" value="UCP018193"/>
    <property type="match status" value="1"/>
</dbReference>
<gene>
    <name evidence="2" type="primary">rraB</name>
    <name evidence="4" type="ORF">GPAL_3640</name>
</gene>
<dbReference type="EMBL" id="BAEQ01000057">
    <property type="protein sequence ID" value="GAC30482.1"/>
    <property type="molecule type" value="Genomic_DNA"/>
</dbReference>
<evidence type="ECO:0000313" key="4">
    <source>
        <dbReference type="EMBL" id="GAC30482.1"/>
    </source>
</evidence>
<dbReference type="GO" id="GO:0005737">
    <property type="term" value="C:cytoplasm"/>
    <property type="evidence" value="ECO:0007669"/>
    <property type="project" value="UniProtKB-SubCell"/>
</dbReference>
<dbReference type="InterPro" id="IPR036701">
    <property type="entry name" value="RraB-like_sf"/>
</dbReference>
<dbReference type="RefSeq" id="WP_006014661.1">
    <property type="nucleotide sequence ID" value="NZ_BAEQ01000057.1"/>
</dbReference>
<feature type="domain" description="Regulator of ribonuclease activity B" evidence="3">
    <location>
        <begin position="12"/>
        <end position="112"/>
    </location>
</feature>
<dbReference type="HAMAP" id="MF_01888">
    <property type="entry name" value="RraB"/>
    <property type="match status" value="1"/>
</dbReference>
<name>K6ZJH5_9ALTE</name>
<protein>
    <recommendedName>
        <fullName evidence="2">Regulator of ribonuclease activity B</fullName>
    </recommendedName>
</protein>
<comment type="function">
    <text evidence="2">Globally modulates RNA abundance by binding to RNase E (Rne) and regulating its endonucleolytic activity. Can modulate Rne action in a substrate-dependent manner by altering the composition of the degradosome.</text>
</comment>
<dbReference type="AlphaFoldDB" id="K6ZJH5"/>
<dbReference type="Gene3D" id="3.30.70.970">
    <property type="entry name" value="RraB-like"/>
    <property type="match status" value="1"/>
</dbReference>
<evidence type="ECO:0000256" key="1">
    <source>
        <dbReference type="ARBA" id="ARBA00022490"/>
    </source>
</evidence>
<accession>K6ZJH5</accession>
<comment type="caution">
    <text evidence="4">The sequence shown here is derived from an EMBL/GenBank/DDBJ whole genome shotgun (WGS) entry which is preliminary data.</text>
</comment>
<proteinExistence type="inferred from homology"/>
<dbReference type="NCBIfam" id="NF008393">
    <property type="entry name" value="PRK11191.1"/>
    <property type="match status" value="1"/>
</dbReference>
<dbReference type="OrthoDB" id="7065464at2"/>
<comment type="similarity">
    <text evidence="2">Belongs to the RraB family.</text>
</comment>
<dbReference type="InterPro" id="IPR016716">
    <property type="entry name" value="RraB"/>
</dbReference>
<organism evidence="4 5">
    <name type="scientific">Brumicola pallidula DSM 14239 = ACAM 615</name>
    <dbReference type="NCBI Taxonomy" id="1121922"/>
    <lineage>
        <taxon>Bacteria</taxon>
        <taxon>Pseudomonadati</taxon>
        <taxon>Pseudomonadota</taxon>
        <taxon>Gammaproteobacteria</taxon>
        <taxon>Alteromonadales</taxon>
        <taxon>Alteromonadaceae</taxon>
        <taxon>Brumicola</taxon>
    </lineage>
</organism>
<comment type="subunit">
    <text evidence="2">Interacts with the C-terminal region of Rne.</text>
</comment>
<evidence type="ECO:0000259" key="3">
    <source>
        <dbReference type="Pfam" id="PF06877"/>
    </source>
</evidence>
<dbReference type="Pfam" id="PF06877">
    <property type="entry name" value="RraB"/>
    <property type="match status" value="1"/>
</dbReference>
<keyword evidence="1 2" id="KW-0963">Cytoplasm</keyword>
<evidence type="ECO:0000256" key="2">
    <source>
        <dbReference type="HAMAP-Rule" id="MF_01888"/>
    </source>
</evidence>
<dbReference type="InterPro" id="IPR009671">
    <property type="entry name" value="RraB_dom"/>
</dbReference>
<dbReference type="STRING" id="1121922.GCA_000428905_01348"/>
<dbReference type="Proteomes" id="UP000006251">
    <property type="component" value="Unassembled WGS sequence"/>
</dbReference>
<comment type="subcellular location">
    <subcellularLocation>
        <location evidence="2">Cytoplasm</location>
    </subcellularLocation>
</comment>
<dbReference type="GO" id="GO:0060698">
    <property type="term" value="F:endoribonuclease inhibitor activity"/>
    <property type="evidence" value="ECO:0007669"/>
    <property type="project" value="UniProtKB-UniRule"/>
</dbReference>
<sequence length="137" mass="15546">MSQHDANEWYEFNKETIEALIDDGSDMDLPHTIEHHLACSDFDALEKAAVDAFKAGFEVTDAEELILDDGDTVFCFDAIVEKKLDVDVFNADSDKLIAIADKHKVYYDGWGTYFIGEGAIERDEIDDDSNYEYDDDD</sequence>
<reference evidence="5" key="1">
    <citation type="journal article" date="2014" name="Environ. Microbiol.">
        <title>Comparative genomics of the marine bacterial genus Glaciecola reveals the high degree of genomic diversity and genomic characteristic for cold adaptation.</title>
        <authorList>
            <person name="Qin Q.L."/>
            <person name="Xie B.B."/>
            <person name="Yu Y."/>
            <person name="Shu Y.L."/>
            <person name="Rong J.C."/>
            <person name="Zhang Y.J."/>
            <person name="Zhao D.L."/>
            <person name="Chen X.L."/>
            <person name="Zhang X.Y."/>
            <person name="Chen B."/>
            <person name="Zhou B.C."/>
            <person name="Zhang Y.Z."/>
        </authorList>
    </citation>
    <scope>NUCLEOTIDE SEQUENCE [LARGE SCALE GENOMIC DNA]</scope>
    <source>
        <strain evidence="5">ACAM 615</strain>
    </source>
</reference>
<evidence type="ECO:0000313" key="5">
    <source>
        <dbReference type="Proteomes" id="UP000006251"/>
    </source>
</evidence>
<dbReference type="SUPFAM" id="SSF89946">
    <property type="entry name" value="Hypothetical protein VC0424"/>
    <property type="match status" value="1"/>
</dbReference>